<feature type="transmembrane region" description="Helical" evidence="10">
    <location>
        <begin position="12"/>
        <end position="30"/>
    </location>
</feature>
<keyword evidence="4 10" id="KW-0812">Transmembrane</keyword>
<comment type="function">
    <text evidence="10">Catalyzes the transfer of an acyl group from acyl-phosphate (acyl-PO(4)) to glycerol-3-phosphate (G3P) to form lysophosphatidic acid (LPA). This enzyme utilizes acyl-phosphate as fatty acyl donor, but not acyl-CoA or acyl-ACP.</text>
</comment>
<dbReference type="InterPro" id="IPR003811">
    <property type="entry name" value="G3P_acylTferase_PlsY"/>
</dbReference>
<evidence type="ECO:0000313" key="14">
    <source>
        <dbReference type="Proteomes" id="UP000260828"/>
    </source>
</evidence>
<dbReference type="UniPathway" id="UPA00085"/>
<reference evidence="13" key="1">
    <citation type="submission" date="2017-04" db="EMBL/GenBank/DDBJ databases">
        <title>Function of individual gut microbiota members based on whole genome sequencing of pure cultures obtained from chicken caecum.</title>
        <authorList>
            <person name="Medvecky M."/>
            <person name="Cejkova D."/>
            <person name="Polansky O."/>
            <person name="Karasova D."/>
            <person name="Kubasova T."/>
            <person name="Cizek A."/>
            <person name="Rychlik I."/>
        </authorList>
    </citation>
    <scope>NUCLEOTIDE SEQUENCE [LARGE SCALE GENOMIC DNA]</scope>
    <source>
        <strain evidence="13">An175</strain>
    </source>
</reference>
<evidence type="ECO:0000256" key="8">
    <source>
        <dbReference type="ARBA" id="ARBA00023209"/>
    </source>
</evidence>
<dbReference type="GO" id="GO:0005886">
    <property type="term" value="C:plasma membrane"/>
    <property type="evidence" value="ECO:0007669"/>
    <property type="project" value="UniProtKB-SubCell"/>
</dbReference>
<keyword evidence="12" id="KW-0012">Acyltransferase</keyword>
<proteinExistence type="inferred from homology"/>
<comment type="catalytic activity">
    <reaction evidence="10">
        <text>an acyl phosphate + sn-glycerol 3-phosphate = a 1-acyl-sn-glycero-3-phosphate + phosphate</text>
        <dbReference type="Rhea" id="RHEA:34075"/>
        <dbReference type="ChEBI" id="CHEBI:43474"/>
        <dbReference type="ChEBI" id="CHEBI:57597"/>
        <dbReference type="ChEBI" id="CHEBI:57970"/>
        <dbReference type="ChEBI" id="CHEBI:59918"/>
        <dbReference type="EC" id="2.3.1.275"/>
    </reaction>
</comment>
<keyword evidence="5 10" id="KW-1133">Transmembrane helix</keyword>
<keyword evidence="9 10" id="KW-1208">Phospholipid metabolism</keyword>
<keyword evidence="8 10" id="KW-0594">Phospholipid biosynthesis</keyword>
<comment type="subcellular location">
    <subcellularLocation>
        <location evidence="10">Cell membrane</location>
        <topology evidence="10">Multi-pass membrane protein</topology>
    </subcellularLocation>
</comment>
<dbReference type="EMBL" id="NFKP01000002">
    <property type="protein sequence ID" value="OUP70866.1"/>
    <property type="molecule type" value="Genomic_DNA"/>
</dbReference>
<evidence type="ECO:0000256" key="1">
    <source>
        <dbReference type="ARBA" id="ARBA00022475"/>
    </source>
</evidence>
<comment type="similarity">
    <text evidence="10">Belongs to the PlsY family.</text>
</comment>
<evidence type="ECO:0000256" key="10">
    <source>
        <dbReference type="HAMAP-Rule" id="MF_01043"/>
    </source>
</evidence>
<evidence type="ECO:0000313" key="13">
    <source>
        <dbReference type="Proteomes" id="UP000196386"/>
    </source>
</evidence>
<dbReference type="HAMAP" id="MF_01043">
    <property type="entry name" value="PlsY"/>
    <property type="match status" value="1"/>
</dbReference>
<protein>
    <recommendedName>
        <fullName evidence="10">Glycerol-3-phosphate acyltransferase</fullName>
    </recommendedName>
    <alternativeName>
        <fullName evidence="10">Acyl-PO4 G3P acyltransferase</fullName>
    </alternativeName>
    <alternativeName>
        <fullName evidence="10">Acyl-phosphate--glycerol-3-phosphate acyltransferase</fullName>
    </alternativeName>
    <alternativeName>
        <fullName evidence="10">G3P acyltransferase</fullName>
        <shortName evidence="10">GPAT</shortName>
        <ecNumber evidence="10">2.3.1.275</ecNumber>
    </alternativeName>
    <alternativeName>
        <fullName evidence="10">Lysophosphatidic acid synthase</fullName>
        <shortName evidence="10">LPA synthase</shortName>
    </alternativeName>
</protein>
<dbReference type="GO" id="GO:0043772">
    <property type="term" value="F:acyl-phosphate glycerol-3-phosphate acyltransferase activity"/>
    <property type="evidence" value="ECO:0007669"/>
    <property type="project" value="UniProtKB-UniRule"/>
</dbReference>
<evidence type="ECO:0000256" key="2">
    <source>
        <dbReference type="ARBA" id="ARBA00022516"/>
    </source>
</evidence>
<feature type="transmembrane region" description="Helical" evidence="10">
    <location>
        <begin position="88"/>
        <end position="105"/>
    </location>
</feature>
<keyword evidence="2 10" id="KW-0444">Lipid biosynthesis</keyword>
<dbReference type="Proteomes" id="UP000260828">
    <property type="component" value="Unassembled WGS sequence"/>
</dbReference>
<evidence type="ECO:0000256" key="9">
    <source>
        <dbReference type="ARBA" id="ARBA00023264"/>
    </source>
</evidence>
<comment type="caution">
    <text evidence="11">The sequence shown here is derived from an EMBL/GenBank/DDBJ whole genome shotgun (WGS) entry which is preliminary data.</text>
</comment>
<name>A0A1Y4MQ85_9FIRM</name>
<dbReference type="GO" id="GO:0008654">
    <property type="term" value="P:phospholipid biosynthetic process"/>
    <property type="evidence" value="ECO:0007669"/>
    <property type="project" value="UniProtKB-UniRule"/>
</dbReference>
<feature type="transmembrane region" description="Helical" evidence="10">
    <location>
        <begin position="58"/>
        <end position="81"/>
    </location>
</feature>
<comment type="pathway">
    <text evidence="10">Lipid metabolism; phospholipid metabolism.</text>
</comment>
<evidence type="ECO:0000256" key="5">
    <source>
        <dbReference type="ARBA" id="ARBA00022989"/>
    </source>
</evidence>
<keyword evidence="7 10" id="KW-0472">Membrane</keyword>
<organism evidence="11 13">
    <name type="scientific">Anaerotruncus colihominis</name>
    <dbReference type="NCBI Taxonomy" id="169435"/>
    <lineage>
        <taxon>Bacteria</taxon>
        <taxon>Bacillati</taxon>
        <taxon>Bacillota</taxon>
        <taxon>Clostridia</taxon>
        <taxon>Eubacteriales</taxon>
        <taxon>Oscillospiraceae</taxon>
        <taxon>Anaerotruncus</taxon>
    </lineage>
</organism>
<keyword evidence="1 10" id="KW-1003">Cell membrane</keyword>
<feature type="transmembrane region" description="Helical" evidence="10">
    <location>
        <begin position="111"/>
        <end position="133"/>
    </location>
</feature>
<dbReference type="AlphaFoldDB" id="A0A1Y4MQ85"/>
<dbReference type="SMART" id="SM01207">
    <property type="entry name" value="G3P_acyltransf"/>
    <property type="match status" value="1"/>
</dbReference>
<dbReference type="PANTHER" id="PTHR30309:SF0">
    <property type="entry name" value="GLYCEROL-3-PHOSPHATE ACYLTRANSFERASE-RELATED"/>
    <property type="match status" value="1"/>
</dbReference>
<reference evidence="11" key="2">
    <citation type="journal article" date="2018" name="BMC Genomics">
        <title>Whole genome sequencing and function prediction of 133 gut anaerobes isolated from chicken caecum in pure cultures.</title>
        <authorList>
            <person name="Medvecky M."/>
            <person name="Cejkova D."/>
            <person name="Polansky O."/>
            <person name="Karasova D."/>
            <person name="Kubasova T."/>
            <person name="Cizek A."/>
            <person name="Rychlik I."/>
        </authorList>
    </citation>
    <scope>NUCLEOTIDE SEQUENCE</scope>
    <source>
        <strain evidence="11">An175</strain>
    </source>
</reference>
<gene>
    <name evidence="10" type="primary">plsY</name>
    <name evidence="11" type="ORF">B5F11_01985</name>
    <name evidence="12" type="ORF">DXC40_01195</name>
</gene>
<keyword evidence="3 10" id="KW-0808">Transferase</keyword>
<sequence length="211" mass="21864">MKGERQVDMRPVCIALGYLYGSFLTADLVVRAKTGKHRWDSFGNPGTANVASRLGTRYGIIVLCGDILKTVLACICGLLLLPGPERLGVLYAGFGAVIGHCWPVWKGFRGGKGIACAGTAAVLFSPAIGFGALIGGAAAVLVSGYLALGSAAIAALLPALALLSGRGTQPTAVLAAAGIILLLRHRKNFVQIANGGELCRNFFLLLKNKSD</sequence>
<evidence type="ECO:0000256" key="4">
    <source>
        <dbReference type="ARBA" id="ARBA00022692"/>
    </source>
</evidence>
<feature type="transmembrane region" description="Helical" evidence="10">
    <location>
        <begin position="140"/>
        <end position="161"/>
    </location>
</feature>
<feature type="transmembrane region" description="Helical" evidence="10">
    <location>
        <begin position="167"/>
        <end position="183"/>
    </location>
</feature>
<dbReference type="RefSeq" id="WP_006875200.1">
    <property type="nucleotide sequence ID" value="NZ_NFKP01000002.1"/>
</dbReference>
<dbReference type="EMBL" id="QVME01000001">
    <property type="protein sequence ID" value="RGE69711.1"/>
    <property type="molecule type" value="Genomic_DNA"/>
</dbReference>
<keyword evidence="6 10" id="KW-0443">Lipid metabolism</keyword>
<reference evidence="12 14" key="3">
    <citation type="submission" date="2018-08" db="EMBL/GenBank/DDBJ databases">
        <title>A genome reference for cultivated species of the human gut microbiota.</title>
        <authorList>
            <person name="Zou Y."/>
            <person name="Xue W."/>
            <person name="Luo G."/>
        </authorList>
    </citation>
    <scope>NUCLEOTIDE SEQUENCE [LARGE SCALE GENOMIC DNA]</scope>
    <source>
        <strain evidence="12 14">TF05-12AC</strain>
    </source>
</reference>
<evidence type="ECO:0000313" key="12">
    <source>
        <dbReference type="EMBL" id="RGE69711.1"/>
    </source>
</evidence>
<comment type="subunit">
    <text evidence="10">Probably interacts with PlsX.</text>
</comment>
<evidence type="ECO:0000256" key="3">
    <source>
        <dbReference type="ARBA" id="ARBA00022679"/>
    </source>
</evidence>
<dbReference type="Pfam" id="PF02660">
    <property type="entry name" value="G3P_acyltransf"/>
    <property type="match status" value="1"/>
</dbReference>
<dbReference type="Proteomes" id="UP000196386">
    <property type="component" value="Unassembled WGS sequence"/>
</dbReference>
<evidence type="ECO:0000256" key="7">
    <source>
        <dbReference type="ARBA" id="ARBA00023136"/>
    </source>
</evidence>
<dbReference type="EC" id="2.3.1.275" evidence="10"/>
<accession>A0A1Y4MQ85</accession>
<evidence type="ECO:0000313" key="11">
    <source>
        <dbReference type="EMBL" id="OUP70866.1"/>
    </source>
</evidence>
<dbReference type="PANTHER" id="PTHR30309">
    <property type="entry name" value="INNER MEMBRANE PROTEIN YGIH"/>
    <property type="match status" value="1"/>
</dbReference>
<evidence type="ECO:0000256" key="6">
    <source>
        <dbReference type="ARBA" id="ARBA00023098"/>
    </source>
</evidence>